<reference evidence="1 2" key="1">
    <citation type="submission" date="2016-10" db="EMBL/GenBank/DDBJ databases">
        <title>Paenibacillus species isolates.</title>
        <authorList>
            <person name="Beno S.M."/>
        </authorList>
    </citation>
    <scope>NUCLEOTIDE SEQUENCE [LARGE SCALE GENOMIC DNA]</scope>
    <source>
        <strain evidence="1 2">FSL H7-0744</strain>
    </source>
</reference>
<gene>
    <name evidence="1" type="ORF">BSK56_25970</name>
</gene>
<accession>A0ABX3H395</accession>
<evidence type="ECO:0000313" key="1">
    <source>
        <dbReference type="EMBL" id="OMD42343.1"/>
    </source>
</evidence>
<protein>
    <submittedName>
        <fullName evidence="1">Uncharacterized protein</fullName>
    </submittedName>
</protein>
<sequence length="59" mass="6492">MGYFSGKVYDSGWRLFHPASGNTAVVPERLSWKLSFVGFSHKCASLIRLSPHPIIIASA</sequence>
<dbReference type="EMBL" id="MPTB01000041">
    <property type="protein sequence ID" value="OMD42343.1"/>
    <property type="molecule type" value="Genomic_DNA"/>
</dbReference>
<evidence type="ECO:0000313" key="2">
    <source>
        <dbReference type="Proteomes" id="UP000187412"/>
    </source>
</evidence>
<dbReference type="Proteomes" id="UP000187412">
    <property type="component" value="Unassembled WGS sequence"/>
</dbReference>
<comment type="caution">
    <text evidence="1">The sequence shown here is derived from an EMBL/GenBank/DDBJ whole genome shotgun (WGS) entry which is preliminary data.</text>
</comment>
<name>A0ABX3H395_PAEBO</name>
<organism evidence="1 2">
    <name type="scientific">Paenibacillus borealis</name>
    <dbReference type="NCBI Taxonomy" id="160799"/>
    <lineage>
        <taxon>Bacteria</taxon>
        <taxon>Bacillati</taxon>
        <taxon>Bacillota</taxon>
        <taxon>Bacilli</taxon>
        <taxon>Bacillales</taxon>
        <taxon>Paenibacillaceae</taxon>
        <taxon>Paenibacillus</taxon>
    </lineage>
</organism>
<keyword evidence="2" id="KW-1185">Reference proteome</keyword>
<proteinExistence type="predicted"/>